<dbReference type="Gene3D" id="3.30.70.100">
    <property type="match status" value="1"/>
</dbReference>
<protein>
    <submittedName>
        <fullName evidence="2">Mlr7819 protein</fullName>
    </submittedName>
</protein>
<proteinExistence type="predicted"/>
<evidence type="ECO:0000313" key="2">
    <source>
        <dbReference type="EMBL" id="GES36732.1"/>
    </source>
</evidence>
<sequence>MAAMTTEILRIDKFSVPAAARETFLAAVHETHRELRTQPGFHGDDVVELCSGPSEYNIVTVVRWADHSALQRARAALQESHARRGFDPAAFRLELGVVADVGNYVPVAAGDR</sequence>
<dbReference type="SUPFAM" id="SSF54909">
    <property type="entry name" value="Dimeric alpha+beta barrel"/>
    <property type="match status" value="1"/>
</dbReference>
<gene>
    <name evidence="2" type="ORF">RAJCM14343_1985</name>
</gene>
<dbReference type="InterPro" id="IPR007138">
    <property type="entry name" value="ABM_dom"/>
</dbReference>
<dbReference type="Pfam" id="PF03992">
    <property type="entry name" value="ABM"/>
    <property type="match status" value="1"/>
</dbReference>
<dbReference type="Proteomes" id="UP000325466">
    <property type="component" value="Unassembled WGS sequence"/>
</dbReference>
<organism evidence="2 3">
    <name type="scientific">Rhodococcus aetherivorans</name>
    <dbReference type="NCBI Taxonomy" id="191292"/>
    <lineage>
        <taxon>Bacteria</taxon>
        <taxon>Bacillati</taxon>
        <taxon>Actinomycetota</taxon>
        <taxon>Actinomycetes</taxon>
        <taxon>Mycobacteriales</taxon>
        <taxon>Nocardiaceae</taxon>
        <taxon>Rhodococcus</taxon>
    </lineage>
</organism>
<accession>A0ABQ0YJJ1</accession>
<name>A0ABQ0YJJ1_9NOCA</name>
<feature type="domain" description="ABM" evidence="1">
    <location>
        <begin position="13"/>
        <end position="75"/>
    </location>
</feature>
<reference evidence="2 3" key="1">
    <citation type="journal article" date="2018" name="Biodegradation">
        <title>1,4-Dioxane degradation characteristics of Rhodococcus aetherivorans JCM 14343.</title>
        <authorList>
            <person name="Inoue D."/>
            <person name="Tsunoda T."/>
            <person name="Yamamoto N."/>
            <person name="Ike M."/>
            <person name="Sei K."/>
        </authorList>
    </citation>
    <scope>NUCLEOTIDE SEQUENCE [LARGE SCALE GENOMIC DNA]</scope>
    <source>
        <strain evidence="2 3">JCM 14343</strain>
    </source>
</reference>
<evidence type="ECO:0000259" key="1">
    <source>
        <dbReference type="Pfam" id="PF03992"/>
    </source>
</evidence>
<comment type="caution">
    <text evidence="2">The sequence shown here is derived from an EMBL/GenBank/DDBJ whole genome shotgun (WGS) entry which is preliminary data.</text>
</comment>
<evidence type="ECO:0000313" key="3">
    <source>
        <dbReference type="Proteomes" id="UP000325466"/>
    </source>
</evidence>
<keyword evidence="3" id="KW-1185">Reference proteome</keyword>
<dbReference type="EMBL" id="BLAH01000073">
    <property type="protein sequence ID" value="GES36732.1"/>
    <property type="molecule type" value="Genomic_DNA"/>
</dbReference>
<dbReference type="InterPro" id="IPR011008">
    <property type="entry name" value="Dimeric_a/b-barrel"/>
</dbReference>